<evidence type="ECO:0000313" key="12">
    <source>
        <dbReference type="WBParaSite" id="HNAJ_0000150701-mRNA-1"/>
    </source>
</evidence>
<feature type="transmembrane region" description="Helical" evidence="8">
    <location>
        <begin position="121"/>
        <end position="141"/>
    </location>
</feature>
<feature type="transmembrane region" description="Helical" evidence="8">
    <location>
        <begin position="427"/>
        <end position="446"/>
    </location>
</feature>
<evidence type="ECO:0000256" key="9">
    <source>
        <dbReference type="SAM" id="MobiDB-lite"/>
    </source>
</evidence>
<keyword evidence="11" id="KW-1185">Reference proteome</keyword>
<accession>A0A0R3T3D2</accession>
<evidence type="ECO:0000256" key="5">
    <source>
        <dbReference type="ARBA" id="ARBA00022692"/>
    </source>
</evidence>
<name>A0A0R3T3D2_RODNA</name>
<keyword evidence="7 8" id="KW-0472">Membrane</keyword>
<evidence type="ECO:0000313" key="11">
    <source>
        <dbReference type="Proteomes" id="UP000278807"/>
    </source>
</evidence>
<feature type="transmembrane region" description="Helical" evidence="8">
    <location>
        <begin position="147"/>
        <end position="168"/>
    </location>
</feature>
<dbReference type="EMBL" id="UZAE01000592">
    <property type="protein sequence ID" value="VDN97365.1"/>
    <property type="molecule type" value="Genomic_DNA"/>
</dbReference>
<reference evidence="10 11" key="2">
    <citation type="submission" date="2018-11" db="EMBL/GenBank/DDBJ databases">
        <authorList>
            <consortium name="Pathogen Informatics"/>
        </authorList>
    </citation>
    <scope>NUCLEOTIDE SEQUENCE [LARGE SCALE GENOMIC DNA]</scope>
</reference>
<comment type="subcellular location">
    <subcellularLocation>
        <location evidence="1 8">Membrane</location>
        <topology evidence="1 8">Multi-pass membrane protein</topology>
    </subcellularLocation>
</comment>
<proteinExistence type="inferred from homology"/>
<dbReference type="InterPro" id="IPR001204">
    <property type="entry name" value="Phos_transporter"/>
</dbReference>
<keyword evidence="6 8" id="KW-1133">Transmembrane helix</keyword>
<evidence type="ECO:0000313" key="10">
    <source>
        <dbReference type="EMBL" id="VDN97365.1"/>
    </source>
</evidence>
<dbReference type="GO" id="GO:0016020">
    <property type="term" value="C:membrane"/>
    <property type="evidence" value="ECO:0007669"/>
    <property type="project" value="UniProtKB-SubCell"/>
</dbReference>
<dbReference type="Pfam" id="PF01384">
    <property type="entry name" value="PHO4"/>
    <property type="match status" value="1"/>
</dbReference>
<evidence type="ECO:0000256" key="3">
    <source>
        <dbReference type="ARBA" id="ARBA00022448"/>
    </source>
</evidence>
<evidence type="ECO:0000256" key="4">
    <source>
        <dbReference type="ARBA" id="ARBA00022592"/>
    </source>
</evidence>
<evidence type="ECO:0000256" key="7">
    <source>
        <dbReference type="ARBA" id="ARBA00023136"/>
    </source>
</evidence>
<evidence type="ECO:0000256" key="1">
    <source>
        <dbReference type="ARBA" id="ARBA00004141"/>
    </source>
</evidence>
<comment type="function">
    <text evidence="8">Sodium-phosphate symporter.</text>
</comment>
<keyword evidence="5 8" id="KW-0812">Transmembrane</keyword>
<dbReference type="PANTHER" id="PTHR11101">
    <property type="entry name" value="PHOSPHATE TRANSPORTER"/>
    <property type="match status" value="1"/>
</dbReference>
<dbReference type="WBParaSite" id="HNAJ_0000150701-mRNA-1">
    <property type="protein sequence ID" value="HNAJ_0000150701-mRNA-1"/>
    <property type="gene ID" value="HNAJ_0000150701"/>
</dbReference>
<feature type="region of interest" description="Disordered" evidence="9">
    <location>
        <begin position="345"/>
        <end position="369"/>
    </location>
</feature>
<feature type="transmembrane region" description="Helical" evidence="8">
    <location>
        <begin position="7"/>
        <end position="26"/>
    </location>
</feature>
<dbReference type="AlphaFoldDB" id="A0A0R3T3D2"/>
<reference evidence="12" key="1">
    <citation type="submission" date="2017-02" db="UniProtKB">
        <authorList>
            <consortium name="WormBaseParasite"/>
        </authorList>
    </citation>
    <scope>IDENTIFICATION</scope>
</reference>
<dbReference type="OrthoDB" id="260807at2759"/>
<feature type="transmembrane region" description="Helical" evidence="8">
    <location>
        <begin position="188"/>
        <end position="211"/>
    </location>
</feature>
<dbReference type="GO" id="GO:0005315">
    <property type="term" value="F:phosphate transmembrane transporter activity"/>
    <property type="evidence" value="ECO:0007669"/>
    <property type="project" value="InterPro"/>
</dbReference>
<comment type="similarity">
    <text evidence="2 8">Belongs to the inorganic phosphate transporter (PiT) (TC 2.A.20) family.</text>
</comment>
<feature type="transmembrane region" description="Helical" evidence="8">
    <location>
        <begin position="217"/>
        <end position="238"/>
    </location>
</feature>
<dbReference type="PANTHER" id="PTHR11101:SF80">
    <property type="entry name" value="PHOSPHATE TRANSPORTER"/>
    <property type="match status" value="1"/>
</dbReference>
<protein>
    <recommendedName>
        <fullName evidence="8">Phosphate transporter</fullName>
    </recommendedName>
</protein>
<evidence type="ECO:0000256" key="2">
    <source>
        <dbReference type="ARBA" id="ARBA00009916"/>
    </source>
</evidence>
<dbReference type="Proteomes" id="UP000278807">
    <property type="component" value="Unassembled WGS sequence"/>
</dbReference>
<keyword evidence="4 8" id="KW-0592">Phosphate transport</keyword>
<dbReference type="GO" id="GO:0035435">
    <property type="term" value="P:phosphate ion transmembrane transport"/>
    <property type="evidence" value="ECO:0007669"/>
    <property type="project" value="TreeGrafter"/>
</dbReference>
<gene>
    <name evidence="10" type="ORF">HNAJ_LOCUS1506</name>
</gene>
<evidence type="ECO:0000256" key="6">
    <source>
        <dbReference type="ARBA" id="ARBA00022989"/>
    </source>
</evidence>
<keyword evidence="3 8" id="KW-0813">Transport</keyword>
<sequence>MLEETELLLVLVGFLIAFVLAFGIGANDVANSFGTSVGSKVITLKTACILATIFEISGSVLLGGQVSATIRGGIIDPKLFNTTANGALVLMYGQVASLASSCIWMLIATFLKLPVSGSHSIVGATAGFGLVLFGLSGIQWMGILRIVISWFVSPLLSGIMSTLIFFIVKKLVLTKKHPLEPALYILPFFYAATVLINVFSVLYGGLSIFGIREVKLWIVLVASFASGLVVGLIVFFFVRPYLRKKILRRLAEIERSKEEGYEGPEETKFEKFKRQTLEIYQRIRHPRQARAAVEAKSDDRVSDIVYNGGDSPAVEFVRVDLRRDTRARSEPEVLITEIPPLSIVKNLSSEGSNNTDSSEDEESQSGTTLQLIEDRPEEAQVFSFAQILTAIFGSFVHGANDVSNAIGPVVGLWLIAISGDPVNSAPAPIWILVYGGIGISVGLWMWGRKVMETVGNDLTTITPSSGVCIEVGSAVTVLIASNLGIPVSTTHCKVGSVVCVGRFRSKSNVNWRLFINIVIAWLVTLPVAAGLSALIMYAFTRTQPALHST</sequence>
<feature type="transmembrane region" description="Helical" evidence="8">
    <location>
        <begin position="87"/>
        <end position="109"/>
    </location>
</feature>
<organism evidence="12">
    <name type="scientific">Rodentolepis nana</name>
    <name type="common">Dwarf tapeworm</name>
    <name type="synonym">Hymenolepis nana</name>
    <dbReference type="NCBI Taxonomy" id="102285"/>
    <lineage>
        <taxon>Eukaryota</taxon>
        <taxon>Metazoa</taxon>
        <taxon>Spiralia</taxon>
        <taxon>Lophotrochozoa</taxon>
        <taxon>Platyhelminthes</taxon>
        <taxon>Cestoda</taxon>
        <taxon>Eucestoda</taxon>
        <taxon>Cyclophyllidea</taxon>
        <taxon>Hymenolepididae</taxon>
        <taxon>Rodentolepis</taxon>
    </lineage>
</organism>
<evidence type="ECO:0000256" key="8">
    <source>
        <dbReference type="RuleBase" id="RU363058"/>
    </source>
</evidence>
<feature type="transmembrane region" description="Helical" evidence="8">
    <location>
        <begin position="513"/>
        <end position="539"/>
    </location>
</feature>